<keyword evidence="4" id="KW-0067">ATP-binding</keyword>
<protein>
    <submittedName>
        <fullName evidence="7">Glutathionylspermidine synthase</fullName>
    </submittedName>
</protein>
<feature type="domain" description="Glutathionylspermidine synthase pre-ATP-grasp-like" evidence="6">
    <location>
        <begin position="24"/>
        <end position="410"/>
    </location>
</feature>
<dbReference type="SUPFAM" id="SSF56059">
    <property type="entry name" value="Glutathione synthetase ATP-binding domain-like"/>
    <property type="match status" value="1"/>
</dbReference>
<reference evidence="7 8" key="1">
    <citation type="journal article" date="2019" name="Int. J. Syst. Evol. Microbiol.">
        <title>Anaerobacillus alkaliphilus sp. nov., a novel alkaliphilic and moderately halophilic bacterium.</title>
        <authorList>
            <person name="Borsodi A.K."/>
            <person name="Aszalos J.M."/>
            <person name="Bihari P."/>
            <person name="Nagy I."/>
            <person name="Schumann P."/>
            <person name="Sproer C."/>
            <person name="Kovacs A.L."/>
            <person name="Boka K."/>
            <person name="Dobosy P."/>
            <person name="Ovari M."/>
            <person name="Szili-Kovacs T."/>
            <person name="Toth E."/>
        </authorList>
    </citation>
    <scope>NUCLEOTIDE SEQUENCE [LARGE SCALE GENOMIC DNA]</scope>
    <source>
        <strain evidence="7 8">B16-10</strain>
    </source>
</reference>
<evidence type="ECO:0000256" key="4">
    <source>
        <dbReference type="ARBA" id="ARBA00022840"/>
    </source>
</evidence>
<keyword evidence="8" id="KW-1185">Reference proteome</keyword>
<dbReference type="GO" id="GO:0005524">
    <property type="term" value="F:ATP binding"/>
    <property type="evidence" value="ECO:0007669"/>
    <property type="project" value="UniProtKB-KW"/>
</dbReference>
<comment type="caution">
    <text evidence="7">The sequence shown here is derived from an EMBL/GenBank/DDBJ whole genome shotgun (WGS) entry which is preliminary data.</text>
</comment>
<evidence type="ECO:0000313" key="7">
    <source>
        <dbReference type="EMBL" id="RXI95516.1"/>
    </source>
</evidence>
<evidence type="ECO:0000259" key="6">
    <source>
        <dbReference type="Pfam" id="PF03738"/>
    </source>
</evidence>
<organism evidence="7 8">
    <name type="scientific">Anaerobacillus alkaliphilus</name>
    <dbReference type="NCBI Taxonomy" id="1548597"/>
    <lineage>
        <taxon>Bacteria</taxon>
        <taxon>Bacillati</taxon>
        <taxon>Bacillota</taxon>
        <taxon>Bacilli</taxon>
        <taxon>Bacillales</taxon>
        <taxon>Bacillaceae</taxon>
        <taxon>Anaerobacillus</taxon>
    </lineage>
</organism>
<accession>A0A4Q0VLF4</accession>
<keyword evidence="1" id="KW-0436">Ligase</keyword>
<name>A0A4Q0VLF4_9BACI</name>
<evidence type="ECO:0000256" key="3">
    <source>
        <dbReference type="ARBA" id="ARBA00022741"/>
    </source>
</evidence>
<proteinExistence type="predicted"/>
<dbReference type="GO" id="GO:0016874">
    <property type="term" value="F:ligase activity"/>
    <property type="evidence" value="ECO:0007669"/>
    <property type="project" value="UniProtKB-KW"/>
</dbReference>
<dbReference type="EMBL" id="QOUX01000050">
    <property type="protein sequence ID" value="RXI95516.1"/>
    <property type="molecule type" value="Genomic_DNA"/>
</dbReference>
<evidence type="ECO:0000256" key="2">
    <source>
        <dbReference type="ARBA" id="ARBA00022723"/>
    </source>
</evidence>
<dbReference type="OrthoDB" id="9765517at2"/>
<dbReference type="Proteomes" id="UP000290649">
    <property type="component" value="Unassembled WGS sequence"/>
</dbReference>
<evidence type="ECO:0000313" key="8">
    <source>
        <dbReference type="Proteomes" id="UP000290649"/>
    </source>
</evidence>
<dbReference type="InterPro" id="IPR016185">
    <property type="entry name" value="PreATP-grasp_dom_sf"/>
</dbReference>
<keyword evidence="3" id="KW-0547">Nucleotide-binding</keyword>
<dbReference type="RefSeq" id="WP_129080748.1">
    <property type="nucleotide sequence ID" value="NZ_QOUX01000050.1"/>
</dbReference>
<keyword evidence="5" id="KW-0460">Magnesium</keyword>
<evidence type="ECO:0000256" key="5">
    <source>
        <dbReference type="ARBA" id="ARBA00022842"/>
    </source>
</evidence>
<gene>
    <name evidence="7" type="ORF">DS745_23985</name>
</gene>
<dbReference type="Pfam" id="PF03738">
    <property type="entry name" value="GSP_synth"/>
    <property type="match status" value="1"/>
</dbReference>
<dbReference type="SUPFAM" id="SSF52440">
    <property type="entry name" value="PreATP-grasp domain"/>
    <property type="match status" value="1"/>
</dbReference>
<evidence type="ECO:0000256" key="1">
    <source>
        <dbReference type="ARBA" id="ARBA00022598"/>
    </source>
</evidence>
<dbReference type="Gene3D" id="3.30.1490.330">
    <property type="match status" value="1"/>
</dbReference>
<dbReference type="GO" id="GO:0046872">
    <property type="term" value="F:metal ion binding"/>
    <property type="evidence" value="ECO:0007669"/>
    <property type="project" value="UniProtKB-KW"/>
</dbReference>
<dbReference type="AlphaFoldDB" id="A0A4Q0VLF4"/>
<dbReference type="InterPro" id="IPR005494">
    <property type="entry name" value="GSPS_pre-ATP-grasp-like_dom"/>
</dbReference>
<keyword evidence="2" id="KW-0479">Metal-binding</keyword>
<sequence>MLPYKSLTEPFHPETYLRKWEAVEKKASEKGFTWGSLYENYEDNQYMSDSLLLVPRGMAREIENASRAVNDIYTKTFEQIGKNPSVLHDLGLPIMLWDLFLKKAKTRFSYFTRYDFIASAEGLKVIEANTDTPVGIVEAAIGQEVLCQEHQLPNPNSQLGNRVRDAWYQVIKDYYIRSTDTLYFTCADWHTEDKQTVQYLMSCYPQKAKYIPLEEIVVEKDSVKTPDGETITYLYRLYPMEFFLEERSGTGEPIGEQFLVHIMEEKLQVINPPQALLMQSKAILALITEKKTEWFTRIEQNAIEKYFLPTYSTPNRLSSYVKKPVLGREGGGIQIVVNGQILEEDVDHYQNQQTVYQQYFSMPDQTIDTWDGPYTGKLLIGSHVLAGEPSGLFFRVGGLITGNLSMFVPYTEV</sequence>